<keyword evidence="2" id="KW-1185">Reference proteome</keyword>
<dbReference type="SUPFAM" id="SSF58100">
    <property type="entry name" value="Bacterial hemolysins"/>
    <property type="match status" value="1"/>
</dbReference>
<sequence>MSETSTLVDWQPKDQEEVNLKETINQLFNVASEKAIVQVPVVGADNKATEETKPQFILKTRGYYDVKAYVAAGMLFPKVKEDFYKLHPKDQMKRLTEVDTEIYEETATAMVDVQNSCQNFNDQHMAKWLLVANGTIEYCQFAIDLLSGFEQGSFRALLDVLLDPKYSTLESQNAQEFQDAAQAANSIFTELSRNARDKATETNALIQDLEAFLGDTVANKTKIDFLKKQYITGPVTVGHSDVIKKGLDGNDQQPYSQYLQTSLDNLRKEIVDAVNQYNAAFDEWKHYTVVAATAVTYAWIPIYGWIAGGTVMGVYTDRARKAHERYETEKKKALEKKAEEGPLVNLIEDVSRLTSQQTAISTLMQSAIDALKEIRSLFLDQARNYGLAASQMGFANGRVRDSFFMRKTYMVQSVDRAVKNWQQVQDLAREFLESADLHTEGIAPGVTPPAIPGQ</sequence>
<dbReference type="AlphaFoldDB" id="A0A6A6V9W0"/>
<organism evidence="1 2">
    <name type="scientific">Sporormia fimetaria CBS 119925</name>
    <dbReference type="NCBI Taxonomy" id="1340428"/>
    <lineage>
        <taxon>Eukaryota</taxon>
        <taxon>Fungi</taxon>
        <taxon>Dikarya</taxon>
        <taxon>Ascomycota</taxon>
        <taxon>Pezizomycotina</taxon>
        <taxon>Dothideomycetes</taxon>
        <taxon>Pleosporomycetidae</taxon>
        <taxon>Pleosporales</taxon>
        <taxon>Sporormiaceae</taxon>
        <taxon>Sporormia</taxon>
    </lineage>
</organism>
<accession>A0A6A6V9W0</accession>
<dbReference type="EMBL" id="MU006577">
    <property type="protein sequence ID" value="KAF2746504.1"/>
    <property type="molecule type" value="Genomic_DNA"/>
</dbReference>
<proteinExistence type="predicted"/>
<dbReference type="Gene3D" id="1.20.1170.10">
    <property type="match status" value="1"/>
</dbReference>
<gene>
    <name evidence="1" type="ORF">M011DRAFT_85585</name>
</gene>
<protein>
    <submittedName>
        <fullName evidence="1">Uncharacterized protein</fullName>
    </submittedName>
</protein>
<evidence type="ECO:0000313" key="2">
    <source>
        <dbReference type="Proteomes" id="UP000799440"/>
    </source>
</evidence>
<name>A0A6A6V9W0_9PLEO</name>
<reference evidence="1" key="1">
    <citation type="journal article" date="2020" name="Stud. Mycol.">
        <title>101 Dothideomycetes genomes: a test case for predicting lifestyles and emergence of pathogens.</title>
        <authorList>
            <person name="Haridas S."/>
            <person name="Albert R."/>
            <person name="Binder M."/>
            <person name="Bloem J."/>
            <person name="Labutti K."/>
            <person name="Salamov A."/>
            <person name="Andreopoulos B."/>
            <person name="Baker S."/>
            <person name="Barry K."/>
            <person name="Bills G."/>
            <person name="Bluhm B."/>
            <person name="Cannon C."/>
            <person name="Castanera R."/>
            <person name="Culley D."/>
            <person name="Daum C."/>
            <person name="Ezra D."/>
            <person name="Gonzalez J."/>
            <person name="Henrissat B."/>
            <person name="Kuo A."/>
            <person name="Liang C."/>
            <person name="Lipzen A."/>
            <person name="Lutzoni F."/>
            <person name="Magnuson J."/>
            <person name="Mondo S."/>
            <person name="Nolan M."/>
            <person name="Ohm R."/>
            <person name="Pangilinan J."/>
            <person name="Park H.-J."/>
            <person name="Ramirez L."/>
            <person name="Alfaro M."/>
            <person name="Sun H."/>
            <person name="Tritt A."/>
            <person name="Yoshinaga Y."/>
            <person name="Zwiers L.-H."/>
            <person name="Turgeon B."/>
            <person name="Goodwin S."/>
            <person name="Spatafora J."/>
            <person name="Crous P."/>
            <person name="Grigoriev I."/>
        </authorList>
    </citation>
    <scope>NUCLEOTIDE SEQUENCE</scope>
    <source>
        <strain evidence="1">CBS 119925</strain>
    </source>
</reference>
<evidence type="ECO:0000313" key="1">
    <source>
        <dbReference type="EMBL" id="KAF2746504.1"/>
    </source>
</evidence>
<dbReference type="OrthoDB" id="5066239at2759"/>
<dbReference type="Proteomes" id="UP000799440">
    <property type="component" value="Unassembled WGS sequence"/>
</dbReference>